<sequence length="154" mass="17392">MNNDKSEFYITGMTAGKLPMNNQQMVGYQRRMKIQVNKLMTEKQMTRMDAAAQGNTNTFEPFARERRRATAHVEQYPNIGHSPSGDDATTPKDVIPMLLIKKQLREFGRGRLRMPFTDTLSANVEKFTTPVGQTQVTGQPEILVTEKKLSAEGI</sequence>
<evidence type="ECO:0000313" key="2">
    <source>
        <dbReference type="Proteomes" id="UP000195570"/>
    </source>
</evidence>
<proteinExistence type="predicted"/>
<dbReference type="VEuPathDB" id="TriTrypDB:TEOVI_000891300"/>
<dbReference type="EMBL" id="CZPT02000794">
    <property type="protein sequence ID" value="SCU67722.1"/>
    <property type="molecule type" value="Genomic_DNA"/>
</dbReference>
<dbReference type="RefSeq" id="XP_067079002.1">
    <property type="nucleotide sequence ID" value="XM_067222901.1"/>
</dbReference>
<dbReference type="Proteomes" id="UP000195570">
    <property type="component" value="Unassembled WGS sequence"/>
</dbReference>
<gene>
    <name evidence="1" type="ORF">TEOVI_000891300</name>
</gene>
<name>A0A1G4I792_TRYEQ</name>
<keyword evidence="2" id="KW-1185">Reference proteome</keyword>
<dbReference type="AlphaFoldDB" id="A0A1G4I792"/>
<comment type="caution">
    <text evidence="1">The sequence shown here is derived from an EMBL/GenBank/DDBJ whole genome shotgun (WGS) entry which is preliminary data.</text>
</comment>
<evidence type="ECO:0000313" key="1">
    <source>
        <dbReference type="EMBL" id="SCU67722.1"/>
    </source>
</evidence>
<accession>A0A1G4I792</accession>
<organism evidence="1 2">
    <name type="scientific">Trypanosoma equiperdum</name>
    <dbReference type="NCBI Taxonomy" id="5694"/>
    <lineage>
        <taxon>Eukaryota</taxon>
        <taxon>Discoba</taxon>
        <taxon>Euglenozoa</taxon>
        <taxon>Kinetoplastea</taxon>
        <taxon>Metakinetoplastina</taxon>
        <taxon>Trypanosomatida</taxon>
        <taxon>Trypanosomatidae</taxon>
        <taxon>Trypanosoma</taxon>
    </lineage>
</organism>
<reference evidence="1" key="1">
    <citation type="submission" date="2016-09" db="EMBL/GenBank/DDBJ databases">
        <authorList>
            <person name="Hebert L."/>
            <person name="Moumen B."/>
        </authorList>
    </citation>
    <scope>NUCLEOTIDE SEQUENCE [LARGE SCALE GENOMIC DNA]</scope>
    <source>
        <strain evidence="1">OVI</strain>
    </source>
</reference>
<protein>
    <submittedName>
        <fullName evidence="1">Uncharacterized protein</fullName>
    </submittedName>
</protein>
<dbReference type="GeneID" id="92382847"/>